<organism evidence="4 5">
    <name type="scientific">Pseudomonas syringae pv. ribicola</name>
    <dbReference type="NCBI Taxonomy" id="55398"/>
    <lineage>
        <taxon>Bacteria</taxon>
        <taxon>Pseudomonadati</taxon>
        <taxon>Pseudomonadota</taxon>
        <taxon>Gammaproteobacteria</taxon>
        <taxon>Pseudomonadales</taxon>
        <taxon>Pseudomonadaceae</taxon>
        <taxon>Pseudomonas</taxon>
    </lineage>
</organism>
<dbReference type="RefSeq" id="WP_004884081.1">
    <property type="nucleotide sequence ID" value="NZ_LJRF01000005.1"/>
</dbReference>
<dbReference type="Proteomes" id="UP000050554">
    <property type="component" value="Unassembled WGS sequence"/>
</dbReference>
<feature type="domain" description="Glycosyltransferase 2-like" evidence="2">
    <location>
        <begin position="217"/>
        <end position="346"/>
    </location>
</feature>
<dbReference type="AlphaFoldDB" id="A0A0N8SRF1"/>
<dbReference type="Gene3D" id="3.40.50.2000">
    <property type="entry name" value="Glycogen Phosphorylase B"/>
    <property type="match status" value="2"/>
</dbReference>
<dbReference type="Pfam" id="PF13439">
    <property type="entry name" value="Glyco_transf_4"/>
    <property type="match status" value="1"/>
</dbReference>
<comment type="caution">
    <text evidence="4">The sequence shown here is derived from an EMBL/GenBank/DDBJ whole genome shotgun (WGS) entry which is preliminary data.</text>
</comment>
<reference evidence="4 5" key="1">
    <citation type="submission" date="2015-09" db="EMBL/GenBank/DDBJ databases">
        <title>Genome announcement of multiple Pseudomonas syringae strains.</title>
        <authorList>
            <person name="Thakur S."/>
            <person name="Wang P.W."/>
            <person name="Gong Y."/>
            <person name="Weir B.S."/>
            <person name="Guttman D.S."/>
        </authorList>
    </citation>
    <scope>NUCLEOTIDE SEQUENCE [LARGE SCALE GENOMIC DNA]</scope>
    <source>
        <strain evidence="4 5">ICMP3882</strain>
    </source>
</reference>
<gene>
    <name evidence="4" type="ORF">ALO47_03083</name>
</gene>
<dbReference type="PATRIC" id="fig|55398.3.peg.3880"/>
<name>A0A0N8SRF1_PSESI</name>
<dbReference type="PANTHER" id="PTHR22916:SF3">
    <property type="entry name" value="UDP-GLCNAC:BETAGAL BETA-1,3-N-ACETYLGLUCOSAMINYLTRANSFERASE-LIKE PROTEIN 1"/>
    <property type="match status" value="1"/>
</dbReference>
<evidence type="ECO:0000259" key="2">
    <source>
        <dbReference type="Pfam" id="PF00535"/>
    </source>
</evidence>
<keyword evidence="1" id="KW-1003">Cell membrane</keyword>
<dbReference type="EMBL" id="LJRF01000005">
    <property type="protein sequence ID" value="KPY51816.1"/>
    <property type="molecule type" value="Genomic_DNA"/>
</dbReference>
<protein>
    <submittedName>
        <fullName evidence="4">Family 2 glycosyl transferase</fullName>
    </submittedName>
</protein>
<evidence type="ECO:0000313" key="5">
    <source>
        <dbReference type="Proteomes" id="UP000050554"/>
    </source>
</evidence>
<evidence type="ECO:0000256" key="1">
    <source>
        <dbReference type="ARBA" id="ARBA00022519"/>
    </source>
</evidence>
<dbReference type="SUPFAM" id="SSF53756">
    <property type="entry name" value="UDP-Glycosyltransferase/glycogen phosphorylase"/>
    <property type="match status" value="1"/>
</dbReference>
<evidence type="ECO:0000259" key="3">
    <source>
        <dbReference type="Pfam" id="PF13439"/>
    </source>
</evidence>
<dbReference type="Pfam" id="PF13692">
    <property type="entry name" value="Glyco_trans_1_4"/>
    <property type="match status" value="1"/>
</dbReference>
<dbReference type="PANTHER" id="PTHR22916">
    <property type="entry name" value="GLYCOSYLTRANSFERASE"/>
    <property type="match status" value="1"/>
</dbReference>
<dbReference type="SUPFAM" id="SSF53448">
    <property type="entry name" value="Nucleotide-diphospho-sugar transferases"/>
    <property type="match status" value="1"/>
</dbReference>
<keyword evidence="1" id="KW-0472">Membrane</keyword>
<dbReference type="GO" id="GO:0016758">
    <property type="term" value="F:hexosyltransferase activity"/>
    <property type="evidence" value="ECO:0007669"/>
    <property type="project" value="UniProtKB-ARBA"/>
</dbReference>
<keyword evidence="1" id="KW-0997">Cell inner membrane</keyword>
<dbReference type="InterPro" id="IPR029044">
    <property type="entry name" value="Nucleotide-diphossugar_trans"/>
</dbReference>
<keyword evidence="4" id="KW-0808">Transferase</keyword>
<dbReference type="Pfam" id="PF00535">
    <property type="entry name" value="Glycos_transf_2"/>
    <property type="match status" value="1"/>
</dbReference>
<accession>A0A0N8SRF1</accession>
<dbReference type="InterPro" id="IPR001173">
    <property type="entry name" value="Glyco_trans_2-like"/>
</dbReference>
<dbReference type="Gene3D" id="3.90.550.10">
    <property type="entry name" value="Spore Coat Polysaccharide Biosynthesis Protein SpsA, Chain A"/>
    <property type="match status" value="1"/>
</dbReference>
<sequence length="885" mass="99655">MTRKDSVTREEGVQQVLANDERHFASFPELVSSSLSSDEVADDSQQILCNLYLKLQQKDDAIEDLKLQLGESIRERELKIQSLLIEHQAELSHVYSSMSWRVTTPVRFAGHLLRGDWDNVRRSLRKARGTLVGIGSRLVRPLRAAKYAVDHYGSLGLAVSKTIELYRKHGVSGLRTRAVALLLRNGHGAGMDAMSSAASDFYDRESKPVDDYRPLVTVIVPNYNHGRYLRERLDSIYAQTYSNIEVILLDDCSGDDSRAILSEYATRYASTTRCIFNETNSGGVFKQWKKGLGLADGELVWIAESDDYCSPNFVEENVRHFANEAVMLSFVRSVFVSGKSGKLTWSLEEYLPFMGPSFWHLPFVKSAHWLVNNCWSLKNIVPNVSSAMFRNSRDMPLMDDQAWSSMRVCGDWVFYLHLIRGGLVSYTPSATNYYRQHDSNTSTTSQSTDLYYREYEYVATQMVALYDLAPLMLERLEDDLRQQWSRCRPDQPADGLDALFNIERIMSHSSLRKPNLLIIAYALAAGGGETFPLMLANLMKEHGYGVTVLNCHEQPTEPGVRAMLHRDIPLLRLKELEHAPWVFKDLGVEVIHSHHAWVDITFASLLLGQGGPRHVVSMHGMYEMMPEAQMKSILPLMERGFDRIVYTAEKNLRPFSSDFIAAKHFTRVDNALPLTPIGQISRAELDIDEADFVLCLVSRAIPEKGWAEAVAAVQAAQSRSKRRIHLVLIGEGPQYDMLKDAPAIEGVHLLGFKKNIRDYFALADVGLLPSRFKGESYPLVLIDCLHAGTPLLASDIGEIRSMLLTDDGMAGTLFELSEWEISVDKLADLVVELAAPESGLLRNIRSQVPAAARKFDPEQLFKNYDIVYREALSLTQKSGAKGIFK</sequence>
<dbReference type="CDD" id="cd03801">
    <property type="entry name" value="GT4_PimA-like"/>
    <property type="match status" value="1"/>
</dbReference>
<dbReference type="CDD" id="cd00761">
    <property type="entry name" value="Glyco_tranf_GTA_type"/>
    <property type="match status" value="1"/>
</dbReference>
<evidence type="ECO:0000313" key="4">
    <source>
        <dbReference type="EMBL" id="KPY51816.1"/>
    </source>
</evidence>
<proteinExistence type="predicted"/>
<dbReference type="InterPro" id="IPR028098">
    <property type="entry name" value="Glyco_trans_4-like_N"/>
</dbReference>
<feature type="domain" description="Glycosyltransferase subfamily 4-like N-terminal" evidence="3">
    <location>
        <begin position="526"/>
        <end position="662"/>
    </location>
</feature>